<dbReference type="AlphaFoldDB" id="A0A2K9ZD97"/>
<name>A0A2K9ZD97_RHILE</name>
<organism evidence="1 2">
    <name type="scientific">Rhizobium leguminosarum</name>
    <dbReference type="NCBI Taxonomy" id="384"/>
    <lineage>
        <taxon>Bacteria</taxon>
        <taxon>Pseudomonadati</taxon>
        <taxon>Pseudomonadota</taxon>
        <taxon>Alphaproteobacteria</taxon>
        <taxon>Hyphomicrobiales</taxon>
        <taxon>Rhizobiaceae</taxon>
        <taxon>Rhizobium/Agrobacterium group</taxon>
        <taxon>Rhizobium</taxon>
    </lineage>
</organism>
<evidence type="ECO:0000313" key="2">
    <source>
        <dbReference type="Proteomes" id="UP000238523"/>
    </source>
</evidence>
<accession>A0A2K9ZD97</accession>
<reference evidence="1 2" key="1">
    <citation type="submission" date="2017-11" db="EMBL/GenBank/DDBJ databases">
        <title>Complete genome of Rhizobium leguminosarum Norway, an ineffective micro-symbiont.</title>
        <authorList>
            <person name="Hoffrichter A."/>
            <person name="Liang J."/>
            <person name="Brachmann A."/>
            <person name="Marin M."/>
        </authorList>
    </citation>
    <scope>NUCLEOTIDE SEQUENCE [LARGE SCALE GENOMIC DNA]</scope>
    <source>
        <strain evidence="1 2">Norway</strain>
        <plasmid evidence="2">Plasmid prln1</plasmid>
    </source>
</reference>
<protein>
    <submittedName>
        <fullName evidence="1">Uncharacterized protein</fullName>
    </submittedName>
</protein>
<sequence length="61" mass="7025">MRDRWQNALALNGIEPRLAKRFLQVNTDAASDEVRRWIQSKGLITYGPGWAKLRRTTDAVI</sequence>
<geneLocation type="plasmid" evidence="2">
    <name>prln1</name>
</geneLocation>
<dbReference type="EMBL" id="CP025013">
    <property type="protein sequence ID" value="AUW46011.1"/>
    <property type="molecule type" value="Genomic_DNA"/>
</dbReference>
<gene>
    <name evidence="1" type="ORF">CUJ84_pRLN1000550</name>
</gene>
<evidence type="ECO:0000313" key="1">
    <source>
        <dbReference type="EMBL" id="AUW46011.1"/>
    </source>
</evidence>
<dbReference type="Proteomes" id="UP000238523">
    <property type="component" value="Plasmid pRLN1"/>
</dbReference>
<keyword evidence="1" id="KW-0614">Plasmid</keyword>
<proteinExistence type="predicted"/>